<protein>
    <recommendedName>
        <fullName evidence="7">Choline transporter-like protein</fullName>
    </recommendedName>
</protein>
<evidence type="ECO:0000256" key="8">
    <source>
        <dbReference type="SAM" id="MobiDB-lite"/>
    </source>
</evidence>
<comment type="caution">
    <text evidence="9">The sequence shown here is derived from an EMBL/GenBank/DDBJ whole genome shotgun (WGS) entry which is preliminary data.</text>
</comment>
<feature type="compositionally biased region" description="Polar residues" evidence="8">
    <location>
        <begin position="62"/>
        <end position="78"/>
    </location>
</feature>
<feature type="compositionally biased region" description="Polar residues" evidence="8">
    <location>
        <begin position="23"/>
        <end position="35"/>
    </location>
</feature>
<feature type="region of interest" description="Disordered" evidence="8">
    <location>
        <begin position="681"/>
        <end position="770"/>
    </location>
</feature>
<feature type="compositionally biased region" description="Low complexity" evidence="8">
    <location>
        <begin position="704"/>
        <end position="714"/>
    </location>
</feature>
<dbReference type="PANTHER" id="PTHR12385:SF14">
    <property type="entry name" value="CHOLINE TRANSPORTER-LIKE 2"/>
    <property type="match status" value="1"/>
</dbReference>
<evidence type="ECO:0000256" key="7">
    <source>
        <dbReference type="RuleBase" id="RU368066"/>
    </source>
</evidence>
<feature type="transmembrane region" description="Helical" evidence="7">
    <location>
        <begin position="391"/>
        <end position="410"/>
    </location>
</feature>
<comment type="function">
    <text evidence="7">Choline transporter.</text>
</comment>
<comment type="subcellular location">
    <subcellularLocation>
        <location evidence="7">Cell membrane</location>
        <topology evidence="7">Multi-pass membrane protein</topology>
    </subcellularLocation>
    <subcellularLocation>
        <location evidence="1">Membrane</location>
        <topology evidence="1">Multi-pass membrane protein</topology>
    </subcellularLocation>
</comment>
<feature type="region of interest" description="Disordered" evidence="8">
    <location>
        <begin position="1"/>
        <end position="104"/>
    </location>
</feature>
<keyword evidence="3 7" id="KW-0812">Transmembrane</keyword>
<evidence type="ECO:0000256" key="2">
    <source>
        <dbReference type="ARBA" id="ARBA00007168"/>
    </source>
</evidence>
<dbReference type="PANTHER" id="PTHR12385">
    <property type="entry name" value="CHOLINE TRANSPORTER-LIKE (SLC FAMILY 44)"/>
    <property type="match status" value="1"/>
</dbReference>
<dbReference type="Pfam" id="PF04515">
    <property type="entry name" value="Choline_transpo"/>
    <property type="match status" value="1"/>
</dbReference>
<gene>
    <name evidence="9" type="ORF">WJX72_012270</name>
</gene>
<feature type="transmembrane region" description="Helical" evidence="7">
    <location>
        <begin position="111"/>
        <end position="134"/>
    </location>
</feature>
<feature type="transmembrane region" description="Helical" evidence="7">
    <location>
        <begin position="606"/>
        <end position="634"/>
    </location>
</feature>
<dbReference type="AlphaFoldDB" id="A0AAW1P610"/>
<dbReference type="Proteomes" id="UP001489004">
    <property type="component" value="Unassembled WGS sequence"/>
</dbReference>
<keyword evidence="6" id="KW-0325">Glycoprotein</keyword>
<dbReference type="GO" id="GO:0022857">
    <property type="term" value="F:transmembrane transporter activity"/>
    <property type="evidence" value="ECO:0007669"/>
    <property type="project" value="UniProtKB-UniRule"/>
</dbReference>
<sequence length="770" mass="82091">MLVAAGPRQLTSKSLAEPGSVHPQPSQNAASSSTVVEIRADAQASTSGQADGTSAPAGDGQDTASTSRQAGLETNTSGIPEEEDQQESAPIQYDPNFHGPASADRSAHHDALAGVLLLALWAFLLFLMILSFALGRPAWLRHPHNAAGLLCGDSGAQRGLPYLWWPSSDLRHYYCVATCPSKGNVFCVNPTTYLQDSSAGCTGMTSLFDTVPIFSKCMPTRAEVTGGNADAVAAWKALLSQVNTAQVLVQAMLGDAWQGWWIILAAVAITVGLSHLLMTFLHEDPVVYVPLSMGGAVGMAGLMGAVILFVSGPSKGVAGGSTEYLGTLTNRRLSTVWWLAALAGVVGFLFLVLAGVLGLQCTANVVRGRVQLGIRLLNCAGQAVREVPLLIYLPQLTCIALCLLGTYAYVVGMYMHSMQLRLRGLHQNKYTALQLMWLLTPLHALGTLWMAAFILASTRITTAVVIGTWYWSREPRADKMEVLMVPETVQQNFACHAGSTALAALLVSLATPIQAVVKRLPNTTTMAPAMRAALLHLNGDAYVQIALHGTSLLESATSAAHLLKRQRKRVEGCAGAAAAVIFPGKVFTVVLSMLVAYWLATYIAGYFTTVITPVGIVAMAGIASAAISTAYCIVHDQAVETMLQCFCEDCERNDGSAMHPYYMPTTFKNIILEAATARHMHDADDMAQPSKRSQVAPLSDDADNNAQDSAASDQRLLEEKPPPEETFEDTPLAGFYSKPKGRPAKPPPKPKPPPKEAEAFADTPLAGFFG</sequence>
<evidence type="ECO:0000256" key="3">
    <source>
        <dbReference type="ARBA" id="ARBA00022692"/>
    </source>
</evidence>
<evidence type="ECO:0000313" key="9">
    <source>
        <dbReference type="EMBL" id="KAK9804431.1"/>
    </source>
</evidence>
<feature type="compositionally biased region" description="Polar residues" evidence="8">
    <location>
        <begin position="43"/>
        <end position="52"/>
    </location>
</feature>
<keyword evidence="4 7" id="KW-1133">Transmembrane helix</keyword>
<keyword evidence="5 7" id="KW-0472">Membrane</keyword>
<evidence type="ECO:0000256" key="4">
    <source>
        <dbReference type="ARBA" id="ARBA00022989"/>
    </source>
</evidence>
<organism evidence="9 10">
    <name type="scientific">[Myrmecia] bisecta</name>
    <dbReference type="NCBI Taxonomy" id="41462"/>
    <lineage>
        <taxon>Eukaryota</taxon>
        <taxon>Viridiplantae</taxon>
        <taxon>Chlorophyta</taxon>
        <taxon>core chlorophytes</taxon>
        <taxon>Trebouxiophyceae</taxon>
        <taxon>Trebouxiales</taxon>
        <taxon>Trebouxiaceae</taxon>
        <taxon>Myrmecia</taxon>
    </lineage>
</organism>
<feature type="transmembrane region" description="Helical" evidence="7">
    <location>
        <begin position="260"/>
        <end position="281"/>
    </location>
</feature>
<feature type="transmembrane region" description="Helical" evidence="7">
    <location>
        <begin position="452"/>
        <end position="471"/>
    </location>
</feature>
<dbReference type="InterPro" id="IPR007603">
    <property type="entry name" value="Choline_transptr-like"/>
</dbReference>
<feature type="transmembrane region" description="Helical" evidence="7">
    <location>
        <begin position="573"/>
        <end position="600"/>
    </location>
</feature>
<dbReference type="EMBL" id="JALJOR010000018">
    <property type="protein sequence ID" value="KAK9804431.1"/>
    <property type="molecule type" value="Genomic_DNA"/>
</dbReference>
<evidence type="ECO:0000256" key="6">
    <source>
        <dbReference type="ARBA" id="ARBA00023180"/>
    </source>
</evidence>
<feature type="transmembrane region" description="Helical" evidence="7">
    <location>
        <begin position="336"/>
        <end position="359"/>
    </location>
</feature>
<evidence type="ECO:0000256" key="5">
    <source>
        <dbReference type="ARBA" id="ARBA00023136"/>
    </source>
</evidence>
<comment type="similarity">
    <text evidence="2 7">Belongs to the CTL (choline transporter-like) family.</text>
</comment>
<feature type="transmembrane region" description="Helical" evidence="7">
    <location>
        <begin position="287"/>
        <end position="310"/>
    </location>
</feature>
<accession>A0AAW1P610</accession>
<evidence type="ECO:0000313" key="10">
    <source>
        <dbReference type="Proteomes" id="UP001489004"/>
    </source>
</evidence>
<keyword evidence="10" id="KW-1185">Reference proteome</keyword>
<name>A0AAW1P610_9CHLO</name>
<dbReference type="GO" id="GO:0005886">
    <property type="term" value="C:plasma membrane"/>
    <property type="evidence" value="ECO:0007669"/>
    <property type="project" value="UniProtKB-SubCell"/>
</dbReference>
<reference evidence="9 10" key="1">
    <citation type="journal article" date="2024" name="Nat. Commun.">
        <title>Phylogenomics reveals the evolutionary origins of lichenization in chlorophyte algae.</title>
        <authorList>
            <person name="Puginier C."/>
            <person name="Libourel C."/>
            <person name="Otte J."/>
            <person name="Skaloud P."/>
            <person name="Haon M."/>
            <person name="Grisel S."/>
            <person name="Petersen M."/>
            <person name="Berrin J.G."/>
            <person name="Delaux P.M."/>
            <person name="Dal Grande F."/>
            <person name="Keller J."/>
        </authorList>
    </citation>
    <scope>NUCLEOTIDE SEQUENCE [LARGE SCALE GENOMIC DNA]</scope>
    <source>
        <strain evidence="9 10">SAG 2043</strain>
    </source>
</reference>
<proteinExistence type="inferred from homology"/>
<evidence type="ECO:0000256" key="1">
    <source>
        <dbReference type="ARBA" id="ARBA00004141"/>
    </source>
</evidence>